<dbReference type="AlphaFoldDB" id="K0NH56"/>
<dbReference type="EMBL" id="FO203503">
    <property type="protein sequence ID" value="CCK80551.1"/>
    <property type="molecule type" value="Genomic_DNA"/>
</dbReference>
<accession>K0NH56</accession>
<dbReference type="STRING" id="651182.TOL2_C23900"/>
<evidence type="ECO:0000256" key="5">
    <source>
        <dbReference type="ARBA" id="ARBA00022989"/>
    </source>
</evidence>
<dbReference type="PANTHER" id="PTHR34584">
    <property type="entry name" value="NA(+)/H(+) ANTIPORTER SUBUNIT E1"/>
    <property type="match status" value="1"/>
</dbReference>
<comment type="subcellular location">
    <subcellularLocation>
        <location evidence="1">Cell membrane</location>
        <topology evidence="1">Multi-pass membrane protein</topology>
    </subcellularLocation>
</comment>
<sequence length="183" mass="20780">MTVSSNGVAKSYAKSTNIFFKVFFSFLITFVLMFLSWIVLSGKFDPLLLWLGGISSFFVSYYFYDLLFPLLEPRYVIIFLKFTKYIPWVIWEIIKANFHLLYLAFHPRLKDLIDPKIITFKTNLKSDIAIATLANSITLTPGTITVSANSDGVFKVHAIDKKSAEGLPGIMLKKVAEVFGEEI</sequence>
<evidence type="ECO:0000256" key="6">
    <source>
        <dbReference type="ARBA" id="ARBA00023136"/>
    </source>
</evidence>
<evidence type="ECO:0000256" key="4">
    <source>
        <dbReference type="ARBA" id="ARBA00022692"/>
    </source>
</evidence>
<dbReference type="PANTHER" id="PTHR34584:SF1">
    <property type="entry name" value="NA(+)_H(+) ANTIPORTER SUBUNIT E1"/>
    <property type="match status" value="1"/>
</dbReference>
<dbReference type="GO" id="GO:0005886">
    <property type="term" value="C:plasma membrane"/>
    <property type="evidence" value="ECO:0007669"/>
    <property type="project" value="UniProtKB-SubCell"/>
</dbReference>
<dbReference type="InterPro" id="IPR002758">
    <property type="entry name" value="Cation_antiport_E"/>
</dbReference>
<keyword evidence="5 7" id="KW-1133">Transmembrane helix</keyword>
<feature type="transmembrane region" description="Helical" evidence="7">
    <location>
        <begin position="18"/>
        <end position="40"/>
    </location>
</feature>
<evidence type="ECO:0000256" key="7">
    <source>
        <dbReference type="SAM" id="Phobius"/>
    </source>
</evidence>
<dbReference type="HOGENOM" id="CLU_086615_2_0_7"/>
<feature type="transmembrane region" description="Helical" evidence="7">
    <location>
        <begin position="47"/>
        <end position="64"/>
    </location>
</feature>
<dbReference type="KEGG" id="dto:TOL2_C23900"/>
<evidence type="ECO:0000256" key="1">
    <source>
        <dbReference type="ARBA" id="ARBA00004651"/>
    </source>
</evidence>
<protein>
    <submittedName>
        <fullName evidence="8">MnhE: Na(+)/H(+) anitporter, subunit E (Mnh complex subunit E)</fullName>
    </submittedName>
</protein>
<evidence type="ECO:0000313" key="9">
    <source>
        <dbReference type="Proteomes" id="UP000007347"/>
    </source>
</evidence>
<evidence type="ECO:0000313" key="8">
    <source>
        <dbReference type="EMBL" id="CCK80551.1"/>
    </source>
</evidence>
<comment type="similarity">
    <text evidence="2">Belongs to the CPA3 antiporters (TC 2.A.63) subunit E family.</text>
</comment>
<keyword evidence="9" id="KW-1185">Reference proteome</keyword>
<dbReference type="Pfam" id="PF01899">
    <property type="entry name" value="MNHE"/>
    <property type="match status" value="1"/>
</dbReference>
<keyword evidence="3" id="KW-1003">Cell membrane</keyword>
<organism evidence="8 9">
    <name type="scientific">Desulfobacula toluolica (strain DSM 7467 / Tol2)</name>
    <dbReference type="NCBI Taxonomy" id="651182"/>
    <lineage>
        <taxon>Bacteria</taxon>
        <taxon>Pseudomonadati</taxon>
        <taxon>Thermodesulfobacteriota</taxon>
        <taxon>Desulfobacteria</taxon>
        <taxon>Desulfobacterales</taxon>
        <taxon>Desulfobacteraceae</taxon>
        <taxon>Desulfobacula</taxon>
    </lineage>
</organism>
<reference evidence="8 9" key="1">
    <citation type="journal article" date="2013" name="Environ. Microbiol.">
        <title>Complete genome, catabolic sub-proteomes and key-metabolites of Desulfobacula toluolica Tol2, a marine, aromatic compound-degrading, sulfate-reducing bacterium.</title>
        <authorList>
            <person name="Wohlbrand L."/>
            <person name="Jacob J.H."/>
            <person name="Kube M."/>
            <person name="Mussmann M."/>
            <person name="Jarling R."/>
            <person name="Beck A."/>
            <person name="Amann R."/>
            <person name="Wilkes H."/>
            <person name="Reinhardt R."/>
            <person name="Rabus R."/>
        </authorList>
    </citation>
    <scope>NUCLEOTIDE SEQUENCE [LARGE SCALE GENOMIC DNA]</scope>
    <source>
        <strain evidence="9">DSM 7467 / Tol2</strain>
    </source>
</reference>
<dbReference type="GO" id="GO:0008324">
    <property type="term" value="F:monoatomic cation transmembrane transporter activity"/>
    <property type="evidence" value="ECO:0007669"/>
    <property type="project" value="InterPro"/>
</dbReference>
<dbReference type="RefSeq" id="WP_014957859.1">
    <property type="nucleotide sequence ID" value="NC_018645.1"/>
</dbReference>
<dbReference type="Proteomes" id="UP000007347">
    <property type="component" value="Chromosome"/>
</dbReference>
<evidence type="ECO:0000256" key="3">
    <source>
        <dbReference type="ARBA" id="ARBA00022475"/>
    </source>
</evidence>
<proteinExistence type="inferred from homology"/>
<keyword evidence="6 7" id="KW-0472">Membrane</keyword>
<gene>
    <name evidence="8" type="primary">mnhE</name>
    <name evidence="8" type="ordered locus">TOL2_C23900</name>
</gene>
<evidence type="ECO:0000256" key="2">
    <source>
        <dbReference type="ARBA" id="ARBA00006228"/>
    </source>
</evidence>
<name>K0NH56_DESTT</name>
<keyword evidence="4 7" id="KW-0812">Transmembrane</keyword>